<gene>
    <name evidence="3" type="ordered locus">GAU_2235</name>
</gene>
<sequence length="588" mass="64821">MPTHGAIRYSGDRNMFVVACTPMVRARLRRCFPRISMNAAHAVALKATDEVCRDLLWFMERFPLEADAHAAERLQGGAVRHVDREAAVAALIDQRQPMLPFDLALPPRDYQRQAAQLLLTSRNLLLADDVGLGKTCSAICAMPTPEALPALVVCPTHLPRQWAAEIALFAPQLSVHIVTKGSPYPIKWQMRGGVKERATSMPDVLVINYHKLRGWAEQLAGVVRYVVFDEAQQLRGDGTSIWSAARHVAERATLRLGLSATPIYNYGIEFHSVYEVLAPEALGTRDEFSREWCGGNFGEKARVHDPNVFGNYLRGQGLMLRRTRAEVGRELPPLTKVVHEVDADSQTIDAARKSAVELARIVLQATEAFRGQKMQAAGELDALMRQATGVAKAPFVAAFVRLLLESEPRVVLFGWHHAVYGIWREALREYRPVMYTGAESPTQRDAALARFKDPSDEGSRVLIMSLRSGAGVDGLQHACRTVVFGELDWSPGVHEQCAGRVHRDAQGEPVTAYYMCADDGADPIMIEVLGVKRSQLEPVRNPNMPLVERLETGVDNIRRLAVAALARAGEVSAPVPAAPSLFEAEVTV</sequence>
<dbReference type="Gene3D" id="3.40.50.10810">
    <property type="entry name" value="Tandem AAA-ATPase domain"/>
    <property type="match status" value="1"/>
</dbReference>
<dbReference type="GO" id="GO:0016787">
    <property type="term" value="F:hydrolase activity"/>
    <property type="evidence" value="ECO:0007669"/>
    <property type="project" value="UniProtKB-KW"/>
</dbReference>
<proteinExistence type="predicted"/>
<evidence type="ECO:0000313" key="3">
    <source>
        <dbReference type="EMBL" id="BAH39277.1"/>
    </source>
</evidence>
<dbReference type="STRING" id="379066.GAU_2235"/>
<dbReference type="AlphaFoldDB" id="C1A9V0"/>
<dbReference type="HOGENOM" id="CLU_000315_33_4_0"/>
<name>C1A9V0_GEMAT</name>
<dbReference type="eggNOG" id="COG0553">
    <property type="taxonomic scope" value="Bacteria"/>
</dbReference>
<dbReference type="GO" id="GO:0031297">
    <property type="term" value="P:replication fork processing"/>
    <property type="evidence" value="ECO:0007669"/>
    <property type="project" value="TreeGrafter"/>
</dbReference>
<dbReference type="InterPro" id="IPR000330">
    <property type="entry name" value="SNF2_N"/>
</dbReference>
<evidence type="ECO:0000256" key="1">
    <source>
        <dbReference type="ARBA" id="ARBA00022801"/>
    </source>
</evidence>
<accession>C1A9V0</accession>
<evidence type="ECO:0000313" key="4">
    <source>
        <dbReference type="Proteomes" id="UP000002209"/>
    </source>
</evidence>
<dbReference type="InterPro" id="IPR038718">
    <property type="entry name" value="SNF2-like_sf"/>
</dbReference>
<dbReference type="Gene3D" id="3.40.50.300">
    <property type="entry name" value="P-loop containing nucleotide triphosphate hydrolases"/>
    <property type="match status" value="1"/>
</dbReference>
<dbReference type="InterPro" id="IPR049730">
    <property type="entry name" value="SNF2/RAD54-like_C"/>
</dbReference>
<dbReference type="InterPro" id="IPR027417">
    <property type="entry name" value="P-loop_NTPase"/>
</dbReference>
<evidence type="ECO:0000259" key="2">
    <source>
        <dbReference type="PROSITE" id="PS51192"/>
    </source>
</evidence>
<reference evidence="4" key="1">
    <citation type="submission" date="2006-03" db="EMBL/GenBank/DDBJ databases">
        <title>Complete genome sequence of Gemmatimonas aurantiaca T-27 that represents a novel phylum Gemmatimonadetes.</title>
        <authorList>
            <person name="Takasaki K."/>
            <person name="Ichikawa N."/>
            <person name="Miura H."/>
            <person name="Matsushita S."/>
            <person name="Watanabe Y."/>
            <person name="Oguchi A."/>
            <person name="Ankai A."/>
            <person name="Yashiro I."/>
            <person name="Takahashi M."/>
            <person name="Terui Y."/>
            <person name="Fukui S."/>
            <person name="Yokoyama H."/>
            <person name="Tanikawa S."/>
            <person name="Hanada S."/>
            <person name="Kamagata Y."/>
            <person name="Fujita N."/>
        </authorList>
    </citation>
    <scope>NUCLEOTIDE SEQUENCE [LARGE SCALE GENOMIC DNA]</scope>
    <source>
        <strain evidence="4">T-27 / DSM 14586 / JCM 11422 / NBRC 100505</strain>
    </source>
</reference>
<dbReference type="EMBL" id="AP009153">
    <property type="protein sequence ID" value="BAH39277.1"/>
    <property type="molecule type" value="Genomic_DNA"/>
</dbReference>
<keyword evidence="4" id="KW-1185">Reference proteome</keyword>
<dbReference type="SUPFAM" id="SSF52540">
    <property type="entry name" value="P-loop containing nucleoside triphosphate hydrolases"/>
    <property type="match status" value="2"/>
</dbReference>
<dbReference type="Pfam" id="PF00176">
    <property type="entry name" value="SNF2-rel_dom"/>
    <property type="match status" value="1"/>
</dbReference>
<protein>
    <recommendedName>
        <fullName evidence="2">Helicase ATP-binding domain-containing protein</fullName>
    </recommendedName>
</protein>
<dbReference type="InterPro" id="IPR001650">
    <property type="entry name" value="Helicase_C-like"/>
</dbReference>
<dbReference type="PANTHER" id="PTHR45766:SF6">
    <property type="entry name" value="SWI_SNF-RELATED MATRIX-ASSOCIATED ACTIN-DEPENDENT REGULATOR OF CHROMATIN SUBFAMILY A-LIKE PROTEIN 1"/>
    <property type="match status" value="1"/>
</dbReference>
<dbReference type="InterPro" id="IPR014001">
    <property type="entry name" value="Helicase_ATP-bd"/>
</dbReference>
<dbReference type="CDD" id="cd18793">
    <property type="entry name" value="SF2_C_SNF"/>
    <property type="match status" value="1"/>
</dbReference>
<dbReference type="PANTHER" id="PTHR45766">
    <property type="entry name" value="DNA ANNEALING HELICASE AND ENDONUCLEASE ZRANB3 FAMILY MEMBER"/>
    <property type="match status" value="1"/>
</dbReference>
<dbReference type="KEGG" id="gau:GAU_2235"/>
<dbReference type="SMART" id="SM00487">
    <property type="entry name" value="DEXDc"/>
    <property type="match status" value="1"/>
</dbReference>
<dbReference type="Pfam" id="PF00271">
    <property type="entry name" value="Helicase_C"/>
    <property type="match status" value="1"/>
</dbReference>
<keyword evidence="1" id="KW-0378">Hydrolase</keyword>
<organism evidence="3 4">
    <name type="scientific">Gemmatimonas aurantiaca (strain DSM 14586 / JCM 11422 / NBRC 100505 / T-27)</name>
    <dbReference type="NCBI Taxonomy" id="379066"/>
    <lineage>
        <taxon>Bacteria</taxon>
        <taxon>Pseudomonadati</taxon>
        <taxon>Gemmatimonadota</taxon>
        <taxon>Gemmatimonadia</taxon>
        <taxon>Gemmatimonadales</taxon>
        <taxon>Gemmatimonadaceae</taxon>
        <taxon>Gemmatimonas</taxon>
    </lineage>
</organism>
<dbReference type="GO" id="GO:0005524">
    <property type="term" value="F:ATP binding"/>
    <property type="evidence" value="ECO:0007669"/>
    <property type="project" value="InterPro"/>
</dbReference>
<feature type="domain" description="Helicase ATP-binding" evidence="2">
    <location>
        <begin position="115"/>
        <end position="280"/>
    </location>
</feature>
<dbReference type="GO" id="GO:0006281">
    <property type="term" value="P:DNA repair"/>
    <property type="evidence" value="ECO:0007669"/>
    <property type="project" value="TreeGrafter"/>
</dbReference>
<dbReference type="RefSeq" id="WP_012683724.1">
    <property type="nucleotide sequence ID" value="NC_012489.1"/>
</dbReference>
<dbReference type="PROSITE" id="PS51192">
    <property type="entry name" value="HELICASE_ATP_BIND_1"/>
    <property type="match status" value="1"/>
</dbReference>
<dbReference type="Proteomes" id="UP000002209">
    <property type="component" value="Chromosome"/>
</dbReference>